<sequence length="269" mass="30488">MQLNLAIQDIYIYPIKSLGGVRVEEAWVEERGFLHDRRWMLVAPDGTFITQRKHPQLALLQVVLAKEALLVFDKNDRASQIRIPFDKSTSEQMEVTVWDDVMIAEKVGVEYDKWFQKKLGMKVFLVKMPQTTQRKVDPKYAKNGEIVSFADGMPYLLIGQSSLQELNSKLNDPVPMDRFRPNIVFSGGRAFCEDEMNSIRIGEVEFGIIKPCARCVLTTVDQETGKKGKEPLATLASFRTKNNKILFGQNMVALSLGKVKVGDSLIVME</sequence>
<dbReference type="EMBL" id="FSRC01000003">
    <property type="protein sequence ID" value="SIO12640.1"/>
    <property type="molecule type" value="Genomic_DNA"/>
</dbReference>
<dbReference type="PANTHER" id="PTHR14237">
    <property type="entry name" value="MOLYBDOPTERIN COFACTOR SULFURASE MOSC"/>
    <property type="match status" value="1"/>
</dbReference>
<dbReference type="InterPro" id="IPR005303">
    <property type="entry name" value="MOCOS_middle"/>
</dbReference>
<dbReference type="Pfam" id="PF03476">
    <property type="entry name" value="MOSC_N"/>
    <property type="match status" value="1"/>
</dbReference>
<dbReference type="AlphaFoldDB" id="A0A1N6GYN1"/>
<dbReference type="GO" id="GO:0003824">
    <property type="term" value="F:catalytic activity"/>
    <property type="evidence" value="ECO:0007669"/>
    <property type="project" value="InterPro"/>
</dbReference>
<dbReference type="OrthoDB" id="581532at2"/>
<dbReference type="Pfam" id="PF03473">
    <property type="entry name" value="MOSC"/>
    <property type="match status" value="1"/>
</dbReference>
<gene>
    <name evidence="2" type="ORF">SAMN05444394_3393</name>
</gene>
<feature type="domain" description="MOSC" evidence="1">
    <location>
        <begin position="128"/>
        <end position="268"/>
    </location>
</feature>
<dbReference type="Proteomes" id="UP000185221">
    <property type="component" value="Unassembled WGS sequence"/>
</dbReference>
<dbReference type="RefSeq" id="WP_074226196.1">
    <property type="nucleotide sequence ID" value="NZ_FSRC01000003.1"/>
</dbReference>
<name>A0A1N6GYN1_9BACT</name>
<dbReference type="PROSITE" id="PS51340">
    <property type="entry name" value="MOSC"/>
    <property type="match status" value="1"/>
</dbReference>
<dbReference type="InterPro" id="IPR005302">
    <property type="entry name" value="MoCF_Sase_C"/>
</dbReference>
<evidence type="ECO:0000313" key="3">
    <source>
        <dbReference type="Proteomes" id="UP000185221"/>
    </source>
</evidence>
<proteinExistence type="predicted"/>
<organism evidence="2 3">
    <name type="scientific">Algoriphagus halophilus</name>
    <dbReference type="NCBI Taxonomy" id="226505"/>
    <lineage>
        <taxon>Bacteria</taxon>
        <taxon>Pseudomonadati</taxon>
        <taxon>Bacteroidota</taxon>
        <taxon>Cytophagia</taxon>
        <taxon>Cytophagales</taxon>
        <taxon>Cyclobacteriaceae</taxon>
        <taxon>Algoriphagus</taxon>
    </lineage>
</organism>
<evidence type="ECO:0000259" key="1">
    <source>
        <dbReference type="PROSITE" id="PS51340"/>
    </source>
</evidence>
<dbReference type="InterPro" id="IPR011037">
    <property type="entry name" value="Pyrv_Knase-like_insert_dom_sf"/>
</dbReference>
<accession>A0A1N6GYN1</accession>
<reference evidence="3" key="1">
    <citation type="submission" date="2016-11" db="EMBL/GenBank/DDBJ databases">
        <authorList>
            <person name="Varghese N."/>
            <person name="Submissions S."/>
        </authorList>
    </citation>
    <scope>NUCLEOTIDE SEQUENCE [LARGE SCALE GENOMIC DNA]</scope>
    <source>
        <strain evidence="3">DSM 15292</strain>
    </source>
</reference>
<protein>
    <recommendedName>
        <fullName evidence="1">MOSC domain-containing protein</fullName>
    </recommendedName>
</protein>
<keyword evidence="3" id="KW-1185">Reference proteome</keyword>
<dbReference type="GO" id="GO:0030170">
    <property type="term" value="F:pyridoxal phosphate binding"/>
    <property type="evidence" value="ECO:0007669"/>
    <property type="project" value="InterPro"/>
</dbReference>
<dbReference type="STRING" id="226505.SAMN05444394_3393"/>
<dbReference type="SUPFAM" id="SSF50800">
    <property type="entry name" value="PK beta-barrel domain-like"/>
    <property type="match status" value="1"/>
</dbReference>
<dbReference type="PANTHER" id="PTHR14237:SF19">
    <property type="entry name" value="MITOCHONDRIAL AMIDOXIME REDUCING COMPONENT 1"/>
    <property type="match status" value="1"/>
</dbReference>
<dbReference type="SUPFAM" id="SSF141673">
    <property type="entry name" value="MOSC N-terminal domain-like"/>
    <property type="match status" value="1"/>
</dbReference>
<evidence type="ECO:0000313" key="2">
    <source>
        <dbReference type="EMBL" id="SIO12640.1"/>
    </source>
</evidence>
<dbReference type="GO" id="GO:0030151">
    <property type="term" value="F:molybdenum ion binding"/>
    <property type="evidence" value="ECO:0007669"/>
    <property type="project" value="InterPro"/>
</dbReference>